<evidence type="ECO:0000313" key="2">
    <source>
        <dbReference type="Proteomes" id="UP001151760"/>
    </source>
</evidence>
<reference evidence="1" key="1">
    <citation type="journal article" date="2022" name="Int. J. Mol. Sci.">
        <title>Draft Genome of Tanacetum Coccineum: Genomic Comparison of Closely Related Tanacetum-Family Plants.</title>
        <authorList>
            <person name="Yamashiro T."/>
            <person name="Shiraishi A."/>
            <person name="Nakayama K."/>
            <person name="Satake H."/>
        </authorList>
    </citation>
    <scope>NUCLEOTIDE SEQUENCE</scope>
</reference>
<gene>
    <name evidence="1" type="ORF">Tco_0877086</name>
</gene>
<reference evidence="1" key="2">
    <citation type="submission" date="2022-01" db="EMBL/GenBank/DDBJ databases">
        <authorList>
            <person name="Yamashiro T."/>
            <person name="Shiraishi A."/>
            <person name="Satake H."/>
            <person name="Nakayama K."/>
        </authorList>
    </citation>
    <scope>NUCLEOTIDE SEQUENCE</scope>
</reference>
<dbReference type="PANTHER" id="PTHR42648:SF32">
    <property type="entry name" value="RIBONUCLEASE H-LIKE DOMAIN, GAG-PRE-INTEGRASE DOMAIN PROTEIN-RELATED"/>
    <property type="match status" value="1"/>
</dbReference>
<protein>
    <submittedName>
        <fullName evidence="1">Ribonuclease H-like domain-containing protein</fullName>
    </submittedName>
</protein>
<dbReference type="Proteomes" id="UP001151760">
    <property type="component" value="Unassembled WGS sequence"/>
</dbReference>
<evidence type="ECO:0000313" key="1">
    <source>
        <dbReference type="EMBL" id="GJT18380.1"/>
    </source>
</evidence>
<dbReference type="InterPro" id="IPR036397">
    <property type="entry name" value="RNaseH_sf"/>
</dbReference>
<organism evidence="1 2">
    <name type="scientific">Tanacetum coccineum</name>
    <dbReference type="NCBI Taxonomy" id="301880"/>
    <lineage>
        <taxon>Eukaryota</taxon>
        <taxon>Viridiplantae</taxon>
        <taxon>Streptophyta</taxon>
        <taxon>Embryophyta</taxon>
        <taxon>Tracheophyta</taxon>
        <taxon>Spermatophyta</taxon>
        <taxon>Magnoliopsida</taxon>
        <taxon>eudicotyledons</taxon>
        <taxon>Gunneridae</taxon>
        <taxon>Pentapetalae</taxon>
        <taxon>asterids</taxon>
        <taxon>campanulids</taxon>
        <taxon>Asterales</taxon>
        <taxon>Asteraceae</taxon>
        <taxon>Asteroideae</taxon>
        <taxon>Anthemideae</taxon>
        <taxon>Anthemidinae</taxon>
        <taxon>Tanacetum</taxon>
    </lineage>
</organism>
<accession>A0ABQ5BU51</accession>
<comment type="caution">
    <text evidence="1">The sequence shown here is derived from an EMBL/GenBank/DDBJ whole genome shotgun (WGS) entry which is preliminary data.</text>
</comment>
<dbReference type="SUPFAM" id="SSF53098">
    <property type="entry name" value="Ribonuclease H-like"/>
    <property type="match status" value="1"/>
</dbReference>
<dbReference type="EMBL" id="BQNB010013632">
    <property type="protein sequence ID" value="GJT18380.1"/>
    <property type="molecule type" value="Genomic_DNA"/>
</dbReference>
<name>A0ABQ5BU51_9ASTR</name>
<proteinExistence type="predicted"/>
<keyword evidence="2" id="KW-1185">Reference proteome</keyword>
<dbReference type="PANTHER" id="PTHR42648">
    <property type="entry name" value="TRANSPOSASE, PUTATIVE-RELATED"/>
    <property type="match status" value="1"/>
</dbReference>
<dbReference type="Gene3D" id="3.30.420.10">
    <property type="entry name" value="Ribonuclease H-like superfamily/Ribonuclease H"/>
    <property type="match status" value="1"/>
</dbReference>
<sequence length="447" mass="51599">MKILIGPEEFDAETSDNCYDALTGVQSAIDRIVIIEDWVDRDDEELVFQKVKRTAFNSETSENLLKTGTARSRVPQAVLSRSTDGSYYPRMDNRRPRISSTYHIQVFYHKDSSLTTKEPRKLLNLWGQSAEDRKDYAIMTVDALEIYRSGSFLRAPRKNDVYSLDLKNIIPLGGITVWLQRQQRMQLCPMRTKTGACQFKISTSWFLKAISVRVYFKDIQACITHCLACKKGLNSTGHRARRLKNRLLSESTLDSSYGFVWSVSVESVNRKKYCLVVTDDCSKFSWVFFLAYKDETYDMLHDLIVGLENKLRHKKGIKREYSIARTPQQNGVAERKNRTLIEAARTMQRYLGVYNRDTRKGQDCSLCNFLGTRRIKGEKVLDWMFDLDLLTPIMNYISCKERKLCDSKEKGMLVIDVDELADQQFIVYTSSAYASRGQYAAKEVQCL</sequence>
<dbReference type="InterPro" id="IPR012337">
    <property type="entry name" value="RNaseH-like_sf"/>
</dbReference>
<dbReference type="InterPro" id="IPR039537">
    <property type="entry name" value="Retrotran_Ty1/copia-like"/>
</dbReference>